<evidence type="ECO:0000256" key="20">
    <source>
        <dbReference type="ARBA" id="ARBA00049902"/>
    </source>
</evidence>
<evidence type="ECO:0000256" key="14">
    <source>
        <dbReference type="ARBA" id="ARBA00032370"/>
    </source>
</evidence>
<keyword evidence="9" id="KW-0573">Peptidoglycan synthesis</keyword>
<dbReference type="GO" id="GO:0008955">
    <property type="term" value="F:peptidoglycan glycosyltransferase activity"/>
    <property type="evidence" value="ECO:0007669"/>
    <property type="project" value="UniProtKB-EC"/>
</dbReference>
<feature type="transmembrane region" description="Helical" evidence="21">
    <location>
        <begin position="12"/>
        <end position="30"/>
    </location>
</feature>
<accession>A0A1G1VQ36</accession>
<feature type="transmembrane region" description="Helical" evidence="21">
    <location>
        <begin position="50"/>
        <end position="71"/>
    </location>
</feature>
<keyword evidence="4 22" id="KW-0132">Cell division</keyword>
<gene>
    <name evidence="22" type="ORF">A2784_05150</name>
</gene>
<dbReference type="Pfam" id="PF01098">
    <property type="entry name" value="FTSW_RODA_SPOVE"/>
    <property type="match status" value="1"/>
</dbReference>
<comment type="catalytic activity">
    <reaction evidence="20">
        <text>[GlcNAc-(1-&gt;4)-Mur2Ac(oyl-L-Ala-gamma-D-Glu-L-Lys-D-Ala-D-Ala)](n)-di-trans,octa-cis-undecaprenyl diphosphate + beta-D-GlcNAc-(1-&gt;4)-Mur2Ac(oyl-L-Ala-gamma-D-Glu-L-Lys-D-Ala-D-Ala)-di-trans,octa-cis-undecaprenyl diphosphate = [GlcNAc-(1-&gt;4)-Mur2Ac(oyl-L-Ala-gamma-D-Glu-L-Lys-D-Ala-D-Ala)](n+1)-di-trans,octa-cis-undecaprenyl diphosphate + di-trans,octa-cis-undecaprenyl diphosphate + H(+)</text>
        <dbReference type="Rhea" id="RHEA:23708"/>
        <dbReference type="Rhea" id="RHEA-COMP:9602"/>
        <dbReference type="Rhea" id="RHEA-COMP:9603"/>
        <dbReference type="ChEBI" id="CHEBI:15378"/>
        <dbReference type="ChEBI" id="CHEBI:58405"/>
        <dbReference type="ChEBI" id="CHEBI:60033"/>
        <dbReference type="ChEBI" id="CHEBI:78435"/>
        <dbReference type="EC" id="2.4.99.28"/>
    </reaction>
</comment>
<feature type="transmembrane region" description="Helical" evidence="21">
    <location>
        <begin position="139"/>
        <end position="172"/>
    </location>
</feature>
<keyword evidence="10 21" id="KW-1133">Transmembrane helix</keyword>
<name>A0A1G1VQ36_9BACT</name>
<evidence type="ECO:0000256" key="3">
    <source>
        <dbReference type="ARBA" id="ARBA00022475"/>
    </source>
</evidence>
<dbReference type="GO" id="GO:0051301">
    <property type="term" value="P:cell division"/>
    <property type="evidence" value="ECO:0007669"/>
    <property type="project" value="UniProtKB-KW"/>
</dbReference>
<dbReference type="GO" id="GO:0009252">
    <property type="term" value="P:peptidoglycan biosynthetic process"/>
    <property type="evidence" value="ECO:0007669"/>
    <property type="project" value="UniProtKB-KW"/>
</dbReference>
<keyword evidence="3" id="KW-1003">Cell membrane</keyword>
<dbReference type="NCBIfam" id="TIGR02614">
    <property type="entry name" value="ftsW"/>
    <property type="match status" value="1"/>
</dbReference>
<evidence type="ECO:0000256" key="11">
    <source>
        <dbReference type="ARBA" id="ARBA00023136"/>
    </source>
</evidence>
<dbReference type="PANTHER" id="PTHR30474">
    <property type="entry name" value="CELL CYCLE PROTEIN"/>
    <property type="match status" value="1"/>
</dbReference>
<evidence type="ECO:0000256" key="21">
    <source>
        <dbReference type="SAM" id="Phobius"/>
    </source>
</evidence>
<evidence type="ECO:0000256" key="18">
    <source>
        <dbReference type="ARBA" id="ARBA00041418"/>
    </source>
</evidence>
<evidence type="ECO:0000256" key="10">
    <source>
        <dbReference type="ARBA" id="ARBA00022989"/>
    </source>
</evidence>
<comment type="caution">
    <text evidence="22">The sequence shown here is derived from an EMBL/GenBank/DDBJ whole genome shotgun (WGS) entry which is preliminary data.</text>
</comment>
<dbReference type="InterPro" id="IPR001182">
    <property type="entry name" value="FtsW/RodA"/>
</dbReference>
<dbReference type="AlphaFoldDB" id="A0A1G1VQ36"/>
<organism evidence="22 23">
    <name type="scientific">Candidatus Chisholmbacteria bacterium RIFCSPHIGHO2_01_FULL_48_12</name>
    <dbReference type="NCBI Taxonomy" id="1797589"/>
    <lineage>
        <taxon>Bacteria</taxon>
        <taxon>Candidatus Chisholmiibacteriota</taxon>
    </lineage>
</organism>
<dbReference type="GO" id="GO:0008360">
    <property type="term" value="P:regulation of cell shape"/>
    <property type="evidence" value="ECO:0007669"/>
    <property type="project" value="UniProtKB-KW"/>
</dbReference>
<dbReference type="PANTHER" id="PTHR30474:SF2">
    <property type="entry name" value="PEPTIDOGLYCAN GLYCOSYLTRANSFERASE FTSW-RELATED"/>
    <property type="match status" value="1"/>
</dbReference>
<proteinExistence type="inferred from homology"/>
<feature type="transmembrane region" description="Helical" evidence="21">
    <location>
        <begin position="331"/>
        <end position="352"/>
    </location>
</feature>
<dbReference type="GO" id="GO:0071555">
    <property type="term" value="P:cell wall organization"/>
    <property type="evidence" value="ECO:0007669"/>
    <property type="project" value="UniProtKB-KW"/>
</dbReference>
<evidence type="ECO:0000256" key="13">
    <source>
        <dbReference type="ARBA" id="ARBA00023316"/>
    </source>
</evidence>
<keyword evidence="13" id="KW-0961">Cell wall biogenesis/degradation</keyword>
<keyword evidence="6" id="KW-0808">Transferase</keyword>
<evidence type="ECO:0000313" key="23">
    <source>
        <dbReference type="Proteomes" id="UP000177324"/>
    </source>
</evidence>
<evidence type="ECO:0000256" key="7">
    <source>
        <dbReference type="ARBA" id="ARBA00022692"/>
    </source>
</evidence>
<comment type="subcellular location">
    <subcellularLocation>
        <location evidence="1">Cell membrane</location>
        <topology evidence="1">Multi-pass membrane protein</topology>
    </subcellularLocation>
</comment>
<keyword evidence="7 21" id="KW-0812">Transmembrane</keyword>
<feature type="transmembrane region" description="Helical" evidence="21">
    <location>
        <begin position="178"/>
        <end position="200"/>
    </location>
</feature>
<evidence type="ECO:0000256" key="16">
    <source>
        <dbReference type="ARBA" id="ARBA00038053"/>
    </source>
</evidence>
<evidence type="ECO:0000256" key="17">
    <source>
        <dbReference type="ARBA" id="ARBA00041185"/>
    </source>
</evidence>
<evidence type="ECO:0000256" key="5">
    <source>
        <dbReference type="ARBA" id="ARBA00022676"/>
    </source>
</evidence>
<evidence type="ECO:0000256" key="2">
    <source>
        <dbReference type="ARBA" id="ARBA00004752"/>
    </source>
</evidence>
<evidence type="ECO:0000313" key="22">
    <source>
        <dbReference type="EMBL" id="OGY17518.1"/>
    </source>
</evidence>
<reference evidence="22 23" key="1">
    <citation type="journal article" date="2016" name="Nat. Commun.">
        <title>Thousands of microbial genomes shed light on interconnected biogeochemical processes in an aquifer system.</title>
        <authorList>
            <person name="Anantharaman K."/>
            <person name="Brown C.T."/>
            <person name="Hug L.A."/>
            <person name="Sharon I."/>
            <person name="Castelle C.J."/>
            <person name="Probst A.J."/>
            <person name="Thomas B.C."/>
            <person name="Singh A."/>
            <person name="Wilkins M.J."/>
            <person name="Karaoz U."/>
            <person name="Brodie E.L."/>
            <person name="Williams K.H."/>
            <person name="Hubbard S.S."/>
            <person name="Banfield J.F."/>
        </authorList>
    </citation>
    <scope>NUCLEOTIDE SEQUENCE [LARGE SCALE GENOMIC DNA]</scope>
</reference>
<dbReference type="EMBL" id="MHCH01000022">
    <property type="protein sequence ID" value="OGY17518.1"/>
    <property type="molecule type" value="Genomic_DNA"/>
</dbReference>
<dbReference type="InterPro" id="IPR013437">
    <property type="entry name" value="FtsW"/>
</dbReference>
<evidence type="ECO:0000256" key="15">
    <source>
        <dbReference type="ARBA" id="ARBA00033270"/>
    </source>
</evidence>
<evidence type="ECO:0000256" key="1">
    <source>
        <dbReference type="ARBA" id="ARBA00004651"/>
    </source>
</evidence>
<feature type="transmembrane region" description="Helical" evidence="21">
    <location>
        <begin position="220"/>
        <end position="237"/>
    </location>
</feature>
<evidence type="ECO:0000256" key="19">
    <source>
        <dbReference type="ARBA" id="ARBA00044770"/>
    </source>
</evidence>
<keyword evidence="8" id="KW-0133">Cell shape</keyword>
<keyword evidence="12" id="KW-0131">Cell cycle</keyword>
<feature type="transmembrane region" description="Helical" evidence="21">
    <location>
        <begin position="257"/>
        <end position="282"/>
    </location>
</feature>
<evidence type="ECO:0000256" key="4">
    <source>
        <dbReference type="ARBA" id="ARBA00022618"/>
    </source>
</evidence>
<protein>
    <recommendedName>
        <fullName evidence="17">Probable peptidoglycan glycosyltransferase FtsW</fullName>
        <ecNumber evidence="19">2.4.99.28</ecNumber>
    </recommendedName>
    <alternativeName>
        <fullName evidence="18">Cell division protein FtsW</fullName>
    </alternativeName>
    <alternativeName>
        <fullName evidence="15">Cell wall polymerase</fullName>
    </alternativeName>
    <alternativeName>
        <fullName evidence="14">Peptidoglycan polymerase</fullName>
    </alternativeName>
</protein>
<keyword evidence="11 21" id="KW-0472">Membrane</keyword>
<keyword evidence="5" id="KW-0328">Glycosyltransferase</keyword>
<dbReference type="Proteomes" id="UP000177324">
    <property type="component" value="Unassembled WGS sequence"/>
</dbReference>
<evidence type="ECO:0000256" key="12">
    <source>
        <dbReference type="ARBA" id="ARBA00023306"/>
    </source>
</evidence>
<evidence type="ECO:0000256" key="9">
    <source>
        <dbReference type="ARBA" id="ARBA00022984"/>
    </source>
</evidence>
<sequence length="363" mass="38930">MTKTKTRLDPIIFLLTLALVAFGVVMVYEASVVEAFSQFSDKFYFAKLQLRWAVLGLAVMLTTAFIPYKIWQKLSLPLFIASLLLLVAVLIPGVGSQIQGARRWLNLGGLTLQPSELVKLTFVMYLASWFTKRPPLLPFLLLSATLLILIMLQPDLGTAVIIIGTGFLVYFLSGAPLLAIAGIGIFGLIIGLVLIVSSSYRRVRLLTFFNPTTDPLGASYHIRQILIALGSGGLFGLGLGQSRQKYSYLPEATTDSIFAIISEEIGFAGAAVIIGLFLLIIYRGFTLALAATDRFGQLLSGGIIGSLALQVCINLAAMVALVPLTGVPLPLISYGGSSLITHLAGIGILLNISRSGHKLTSKS</sequence>
<feature type="transmembrane region" description="Helical" evidence="21">
    <location>
        <begin position="78"/>
        <end position="98"/>
    </location>
</feature>
<dbReference type="EC" id="2.4.99.28" evidence="19"/>
<dbReference type="GO" id="GO:0005886">
    <property type="term" value="C:plasma membrane"/>
    <property type="evidence" value="ECO:0007669"/>
    <property type="project" value="UniProtKB-SubCell"/>
</dbReference>
<dbReference type="GO" id="GO:0032153">
    <property type="term" value="C:cell division site"/>
    <property type="evidence" value="ECO:0007669"/>
    <property type="project" value="TreeGrafter"/>
</dbReference>
<evidence type="ECO:0000256" key="6">
    <source>
        <dbReference type="ARBA" id="ARBA00022679"/>
    </source>
</evidence>
<comment type="pathway">
    <text evidence="2">Cell wall biogenesis; peptidoglycan biosynthesis.</text>
</comment>
<evidence type="ECO:0000256" key="8">
    <source>
        <dbReference type="ARBA" id="ARBA00022960"/>
    </source>
</evidence>
<dbReference type="STRING" id="1797589.A2784_05150"/>
<dbReference type="GO" id="GO:0015648">
    <property type="term" value="F:lipid-linked peptidoglycan transporter activity"/>
    <property type="evidence" value="ECO:0007669"/>
    <property type="project" value="TreeGrafter"/>
</dbReference>
<feature type="transmembrane region" description="Helical" evidence="21">
    <location>
        <begin position="303"/>
        <end position="325"/>
    </location>
</feature>
<comment type="similarity">
    <text evidence="16">Belongs to the SEDS family. FtsW subfamily.</text>
</comment>